<evidence type="ECO:0000313" key="2">
    <source>
        <dbReference type="Proteomes" id="UP000647587"/>
    </source>
</evidence>
<comment type="caution">
    <text evidence="1">The sequence shown here is derived from an EMBL/GenBank/DDBJ whole genome shotgun (WGS) entry which is preliminary data.</text>
</comment>
<dbReference type="EMBL" id="BMPP01000016">
    <property type="protein sequence ID" value="GGK36982.1"/>
    <property type="molecule type" value="Genomic_DNA"/>
</dbReference>
<evidence type="ECO:0000313" key="1">
    <source>
        <dbReference type="EMBL" id="GGK36982.1"/>
    </source>
</evidence>
<reference evidence="2" key="1">
    <citation type="journal article" date="2019" name="Int. J. Syst. Evol. Microbiol.">
        <title>The Global Catalogue of Microorganisms (GCM) 10K type strain sequencing project: providing services to taxonomists for standard genome sequencing and annotation.</title>
        <authorList>
            <consortium name="The Broad Institute Genomics Platform"/>
            <consortium name="The Broad Institute Genome Sequencing Center for Infectious Disease"/>
            <person name="Wu L."/>
            <person name="Ma J."/>
        </authorList>
    </citation>
    <scope>NUCLEOTIDE SEQUENCE [LARGE SCALE GENOMIC DNA]</scope>
    <source>
        <strain evidence="2">JCM 30331</strain>
    </source>
</reference>
<accession>A0ABQ2F3I7</accession>
<organism evidence="1 2">
    <name type="scientific">Deinococcus malanensis</name>
    <dbReference type="NCBI Taxonomy" id="1706855"/>
    <lineage>
        <taxon>Bacteria</taxon>
        <taxon>Thermotogati</taxon>
        <taxon>Deinococcota</taxon>
        <taxon>Deinococci</taxon>
        <taxon>Deinococcales</taxon>
        <taxon>Deinococcaceae</taxon>
        <taxon>Deinococcus</taxon>
    </lineage>
</organism>
<proteinExistence type="predicted"/>
<dbReference type="Proteomes" id="UP000647587">
    <property type="component" value="Unassembled WGS sequence"/>
</dbReference>
<keyword evidence="2" id="KW-1185">Reference proteome</keyword>
<name>A0ABQ2F3I7_9DEIO</name>
<sequence>MGALPDIPPRMVRQQMGRALQKLGAQTRTHTPCNHFEGFRRFEPVPVPVVEPDGDVLVFRGYPQLALVVSGRGEGDTERFTLVVRLSVRSPLGMHR</sequence>
<gene>
    <name evidence="1" type="ORF">GCM10008955_33590</name>
</gene>
<protein>
    <submittedName>
        <fullName evidence="1">Uncharacterized protein</fullName>
    </submittedName>
</protein>